<evidence type="ECO:0008006" key="4">
    <source>
        <dbReference type="Google" id="ProtNLM"/>
    </source>
</evidence>
<evidence type="ECO:0000313" key="1">
    <source>
        <dbReference type="EMBL" id="SDH72598.1"/>
    </source>
</evidence>
<proteinExistence type="predicted"/>
<dbReference type="AlphaFoldDB" id="A0A1G8ERS0"/>
<feature type="non-terminal residue" evidence="1">
    <location>
        <position position="105"/>
    </location>
</feature>
<evidence type="ECO:0000313" key="3">
    <source>
        <dbReference type="Proteomes" id="UP000199274"/>
    </source>
</evidence>
<dbReference type="SUPFAM" id="SSF46689">
    <property type="entry name" value="Homeodomain-like"/>
    <property type="match status" value="1"/>
</dbReference>
<evidence type="ECO:0000313" key="2">
    <source>
        <dbReference type="EMBL" id="SDH99935.1"/>
    </source>
</evidence>
<gene>
    <name evidence="1" type="ORF">SAMN04488062_1131</name>
    <name evidence="2" type="ORF">SAMN04488062_11972</name>
</gene>
<dbReference type="STRING" id="178355.SAMN04488062_1131"/>
<dbReference type="OrthoDB" id="853599at2"/>
<dbReference type="Proteomes" id="UP000199274">
    <property type="component" value="Unassembled WGS sequence"/>
</dbReference>
<keyword evidence="3" id="KW-1185">Reference proteome</keyword>
<dbReference type="InterPro" id="IPR036388">
    <property type="entry name" value="WH-like_DNA-bd_sf"/>
</dbReference>
<dbReference type="Gene3D" id="1.10.10.10">
    <property type="entry name" value="Winged helix-like DNA-binding domain superfamily/Winged helix DNA-binding domain"/>
    <property type="match status" value="1"/>
</dbReference>
<accession>A0A1G8ERS0</accession>
<name>A0A1G8ERS0_9FLAO</name>
<protein>
    <recommendedName>
        <fullName evidence="4">Transposase</fullName>
    </recommendedName>
</protein>
<organism evidence="1 3">
    <name type="scientific">Flavobacterium omnivorum</name>
    <dbReference type="NCBI Taxonomy" id="178355"/>
    <lineage>
        <taxon>Bacteria</taxon>
        <taxon>Pseudomonadati</taxon>
        <taxon>Bacteroidota</taxon>
        <taxon>Flavobacteriia</taxon>
        <taxon>Flavobacteriales</taxon>
        <taxon>Flavobacteriaceae</taxon>
        <taxon>Flavobacterium</taxon>
    </lineage>
</organism>
<reference evidence="1" key="1">
    <citation type="submission" date="2016-10" db="EMBL/GenBank/DDBJ databases">
        <authorList>
            <person name="de Groot N.N."/>
        </authorList>
    </citation>
    <scope>NUCLEOTIDE SEQUENCE [LARGE SCALE GENOMIC DNA]</scope>
    <source>
        <strain evidence="1">CGMCC 1.2747</strain>
    </source>
</reference>
<sequence length="105" mass="12583">MEKHEETRYVKRTQKDYSMSFKLQIVQEIERGQLTVTESTKTYGIQNRSTVVKWLRKFGNFDWENQTPFTMSKSPEQKIMELEAKVKLLEKQKSFLERQAFVADK</sequence>
<dbReference type="EMBL" id="FNDB01000019">
    <property type="protein sequence ID" value="SDH99935.1"/>
    <property type="molecule type" value="Genomic_DNA"/>
</dbReference>
<dbReference type="RefSeq" id="WP_139171418.1">
    <property type="nucleotide sequence ID" value="NZ_FNDB01000013.1"/>
</dbReference>
<reference evidence="3" key="2">
    <citation type="submission" date="2016-10" db="EMBL/GenBank/DDBJ databases">
        <authorList>
            <person name="Varghese N."/>
            <person name="Submissions S."/>
        </authorList>
    </citation>
    <scope>NUCLEOTIDE SEQUENCE [LARGE SCALE GENOMIC DNA]</scope>
    <source>
        <strain evidence="3">CGMCC 1.2747</strain>
    </source>
</reference>
<dbReference type="EMBL" id="FNDB01000013">
    <property type="protein sequence ID" value="SDH72598.1"/>
    <property type="molecule type" value="Genomic_DNA"/>
</dbReference>
<dbReference type="InterPro" id="IPR009057">
    <property type="entry name" value="Homeodomain-like_sf"/>
</dbReference>